<comment type="caution">
    <text evidence="3">The sequence shown here is derived from an EMBL/GenBank/DDBJ whole genome shotgun (WGS) entry which is preliminary data.</text>
</comment>
<evidence type="ECO:0000313" key="2">
    <source>
        <dbReference type="EMBL" id="KAF4355462.1"/>
    </source>
</evidence>
<dbReference type="PANTHER" id="PTHR36729">
    <property type="entry name" value="EXPRESSED PROTEIN"/>
    <property type="match status" value="1"/>
</dbReference>
<protein>
    <recommendedName>
        <fullName evidence="1">DUF7734 domain-containing protein</fullName>
    </recommendedName>
</protein>
<proteinExistence type="predicted"/>
<dbReference type="EMBL" id="JAATIQ010000040">
    <property type="protein sequence ID" value="KAF4395451.1"/>
    <property type="molecule type" value="Genomic_DNA"/>
</dbReference>
<dbReference type="GO" id="GO:0009507">
    <property type="term" value="C:chloroplast"/>
    <property type="evidence" value="ECO:0007669"/>
    <property type="project" value="TreeGrafter"/>
</dbReference>
<name>A0A7J6HKD6_CANSA</name>
<feature type="domain" description="DUF7734" evidence="1">
    <location>
        <begin position="81"/>
        <end position="168"/>
    </location>
</feature>
<gene>
    <name evidence="2" type="ORF">F8388_015216</name>
    <name evidence="3" type="ORF">G4B88_010915</name>
</gene>
<dbReference type="PANTHER" id="PTHR36729:SF2">
    <property type="entry name" value="EXPRESSED PROTEIN"/>
    <property type="match status" value="1"/>
</dbReference>
<accession>A0A7J6HKD6</accession>
<dbReference type="InterPro" id="IPR056636">
    <property type="entry name" value="DUF7734"/>
</dbReference>
<dbReference type="Proteomes" id="UP000583929">
    <property type="component" value="Unassembled WGS sequence"/>
</dbReference>
<dbReference type="OrthoDB" id="1194346at2759"/>
<dbReference type="Proteomes" id="UP000525078">
    <property type="component" value="Unassembled WGS sequence"/>
</dbReference>
<dbReference type="AlphaFoldDB" id="A0A7J6HKD6"/>
<organism evidence="3 5">
    <name type="scientific">Cannabis sativa</name>
    <name type="common">Hemp</name>
    <name type="synonym">Marijuana</name>
    <dbReference type="NCBI Taxonomy" id="3483"/>
    <lineage>
        <taxon>Eukaryota</taxon>
        <taxon>Viridiplantae</taxon>
        <taxon>Streptophyta</taxon>
        <taxon>Embryophyta</taxon>
        <taxon>Tracheophyta</taxon>
        <taxon>Spermatophyta</taxon>
        <taxon>Magnoliopsida</taxon>
        <taxon>eudicotyledons</taxon>
        <taxon>Gunneridae</taxon>
        <taxon>Pentapetalae</taxon>
        <taxon>rosids</taxon>
        <taxon>fabids</taxon>
        <taxon>Rosales</taxon>
        <taxon>Cannabaceae</taxon>
        <taxon>Cannabis</taxon>
    </lineage>
</organism>
<reference evidence="4 5" key="1">
    <citation type="journal article" date="2020" name="bioRxiv">
        <title>Sequence and annotation of 42 cannabis genomes reveals extensive copy number variation in cannabinoid synthesis and pathogen resistance genes.</title>
        <authorList>
            <person name="Mckernan K.J."/>
            <person name="Helbert Y."/>
            <person name="Kane L.T."/>
            <person name="Ebling H."/>
            <person name="Zhang L."/>
            <person name="Liu B."/>
            <person name="Eaton Z."/>
            <person name="Mclaughlin S."/>
            <person name="Kingan S."/>
            <person name="Baybayan P."/>
            <person name="Concepcion G."/>
            <person name="Jordan M."/>
            <person name="Riva A."/>
            <person name="Barbazuk W."/>
            <person name="Harkins T."/>
        </authorList>
    </citation>
    <scope>NUCLEOTIDE SEQUENCE [LARGE SCALE GENOMIC DNA]</scope>
    <source>
        <strain evidence="4 5">cv. Jamaican Lion 4</strain>
        <strain evidence="3">Father</strain>
        <strain evidence="2">Mother</strain>
        <tissue evidence="3">Leaf</tissue>
    </source>
</reference>
<dbReference type="Pfam" id="PF24869">
    <property type="entry name" value="DUF7734"/>
    <property type="match status" value="1"/>
</dbReference>
<evidence type="ECO:0000259" key="1">
    <source>
        <dbReference type="Pfam" id="PF24869"/>
    </source>
</evidence>
<evidence type="ECO:0000313" key="5">
    <source>
        <dbReference type="Proteomes" id="UP000583929"/>
    </source>
</evidence>
<sequence>MLTHLGNWISSPTTTPLLVPCVFSGRAIAIASGTSSINTKFREVINSTKLYASARRRVQRFNEDDDDDEEEEEYGYHEEIAMLELYSQNVRDEALLLQILLDGQEIQILIFKGFSSCLSHSTSADPSKSIVPARAVIKSIDRIKGPFDPSNIHYIQKALSWQQFKTTLLSKYDNT</sequence>
<evidence type="ECO:0000313" key="3">
    <source>
        <dbReference type="EMBL" id="KAF4395451.1"/>
    </source>
</evidence>
<evidence type="ECO:0000313" key="4">
    <source>
        <dbReference type="Proteomes" id="UP000525078"/>
    </source>
</evidence>
<keyword evidence="5" id="KW-1185">Reference proteome</keyword>
<dbReference type="EMBL" id="JAATIP010000265">
    <property type="protein sequence ID" value="KAF4355462.1"/>
    <property type="molecule type" value="Genomic_DNA"/>
</dbReference>